<keyword evidence="5" id="KW-0012">Acyltransferase</keyword>
<gene>
    <name evidence="11" type="ORF">KGQ19_36170</name>
</gene>
<feature type="active site" description="Proton donor/acceptor" evidence="7">
    <location>
        <position position="345"/>
    </location>
</feature>
<evidence type="ECO:0000313" key="11">
    <source>
        <dbReference type="EMBL" id="MBS2552307.1"/>
    </source>
</evidence>
<dbReference type="Gene3D" id="2.40.440.10">
    <property type="entry name" value="L,D-transpeptidase catalytic domain-like"/>
    <property type="match status" value="1"/>
</dbReference>
<feature type="chain" id="PRO_5045089164" evidence="9">
    <location>
        <begin position="23"/>
        <end position="417"/>
    </location>
</feature>
<comment type="pathway">
    <text evidence="1 7">Cell wall biogenesis; peptidoglycan biosynthesis.</text>
</comment>
<feature type="compositionally biased region" description="Low complexity" evidence="8">
    <location>
        <begin position="33"/>
        <end position="66"/>
    </location>
</feature>
<dbReference type="InterPro" id="IPR050979">
    <property type="entry name" value="LD-transpeptidase"/>
</dbReference>
<dbReference type="SUPFAM" id="SSF141523">
    <property type="entry name" value="L,D-transpeptidase catalytic domain-like"/>
    <property type="match status" value="1"/>
</dbReference>
<feature type="domain" description="L,D-TPase catalytic" evidence="10">
    <location>
        <begin position="264"/>
        <end position="387"/>
    </location>
</feature>
<keyword evidence="12" id="KW-1185">Reference proteome</keyword>
<reference evidence="11 12" key="1">
    <citation type="submission" date="2020-02" db="EMBL/GenBank/DDBJ databases">
        <title>Acidophilic actinobacteria isolated from forest soil.</title>
        <authorList>
            <person name="Golinska P."/>
        </authorList>
    </citation>
    <scope>NUCLEOTIDE SEQUENCE [LARGE SCALE GENOMIC DNA]</scope>
    <source>
        <strain evidence="11 12">NL8</strain>
    </source>
</reference>
<dbReference type="Gene3D" id="2.60.40.3710">
    <property type="match status" value="1"/>
</dbReference>
<dbReference type="CDD" id="cd16913">
    <property type="entry name" value="YkuD_like"/>
    <property type="match status" value="1"/>
</dbReference>
<name>A0ABS5L1V4_9ACTN</name>
<dbReference type="RefSeq" id="WP_212017757.1">
    <property type="nucleotide sequence ID" value="NZ_JAAFYZ010000181.1"/>
</dbReference>
<keyword evidence="6 7" id="KW-0961">Cell wall biogenesis/degradation</keyword>
<dbReference type="InterPro" id="IPR041280">
    <property type="entry name" value="Big_10"/>
</dbReference>
<evidence type="ECO:0000256" key="2">
    <source>
        <dbReference type="ARBA" id="ARBA00022679"/>
    </source>
</evidence>
<dbReference type="EMBL" id="JAAFYZ010000181">
    <property type="protein sequence ID" value="MBS2552307.1"/>
    <property type="molecule type" value="Genomic_DNA"/>
</dbReference>
<keyword evidence="2" id="KW-0808">Transferase</keyword>
<evidence type="ECO:0000256" key="6">
    <source>
        <dbReference type="ARBA" id="ARBA00023316"/>
    </source>
</evidence>
<dbReference type="PANTHER" id="PTHR30582:SF2">
    <property type="entry name" value="L,D-TRANSPEPTIDASE YCIB-RELATED"/>
    <property type="match status" value="1"/>
</dbReference>
<dbReference type="PROSITE" id="PS51257">
    <property type="entry name" value="PROKAR_LIPOPROTEIN"/>
    <property type="match status" value="1"/>
</dbReference>
<dbReference type="InterPro" id="IPR038063">
    <property type="entry name" value="Transpep_catalytic_dom"/>
</dbReference>
<accession>A0ABS5L1V4</accession>
<evidence type="ECO:0000313" key="12">
    <source>
        <dbReference type="Proteomes" id="UP000730482"/>
    </source>
</evidence>
<evidence type="ECO:0000256" key="5">
    <source>
        <dbReference type="ARBA" id="ARBA00023315"/>
    </source>
</evidence>
<dbReference type="Gene3D" id="2.60.40.3780">
    <property type="match status" value="1"/>
</dbReference>
<evidence type="ECO:0000256" key="4">
    <source>
        <dbReference type="ARBA" id="ARBA00022984"/>
    </source>
</evidence>
<dbReference type="Pfam" id="PF17964">
    <property type="entry name" value="Big_10"/>
    <property type="match status" value="1"/>
</dbReference>
<protein>
    <submittedName>
        <fullName evidence="11">L,D-transpeptidase family protein</fullName>
    </submittedName>
</protein>
<proteinExistence type="predicted"/>
<evidence type="ECO:0000256" key="9">
    <source>
        <dbReference type="SAM" id="SignalP"/>
    </source>
</evidence>
<dbReference type="PANTHER" id="PTHR30582">
    <property type="entry name" value="L,D-TRANSPEPTIDASE"/>
    <property type="match status" value="1"/>
</dbReference>
<comment type="caution">
    <text evidence="11">The sequence shown here is derived from an EMBL/GenBank/DDBJ whole genome shotgun (WGS) entry which is preliminary data.</text>
</comment>
<feature type="region of interest" description="Disordered" evidence="8">
    <location>
        <begin position="24"/>
        <end position="66"/>
    </location>
</feature>
<evidence type="ECO:0000256" key="3">
    <source>
        <dbReference type="ARBA" id="ARBA00022960"/>
    </source>
</evidence>
<feature type="signal peptide" evidence="9">
    <location>
        <begin position="1"/>
        <end position="22"/>
    </location>
</feature>
<dbReference type="Proteomes" id="UP000730482">
    <property type="component" value="Unassembled WGS sequence"/>
</dbReference>
<organism evidence="11 12">
    <name type="scientific">Catenulispora pinistramenti</name>
    <dbReference type="NCBI Taxonomy" id="2705254"/>
    <lineage>
        <taxon>Bacteria</taxon>
        <taxon>Bacillati</taxon>
        <taxon>Actinomycetota</taxon>
        <taxon>Actinomycetes</taxon>
        <taxon>Catenulisporales</taxon>
        <taxon>Catenulisporaceae</taxon>
        <taxon>Catenulispora</taxon>
    </lineage>
</organism>
<keyword evidence="4 7" id="KW-0573">Peptidoglycan synthesis</keyword>
<evidence type="ECO:0000256" key="8">
    <source>
        <dbReference type="SAM" id="MobiDB-lite"/>
    </source>
</evidence>
<feature type="active site" description="Nucleophile" evidence="7">
    <location>
        <position position="363"/>
    </location>
</feature>
<dbReference type="PROSITE" id="PS52029">
    <property type="entry name" value="LD_TPASE"/>
    <property type="match status" value="1"/>
</dbReference>
<keyword evidence="9" id="KW-0732">Signal</keyword>
<dbReference type="InterPro" id="IPR005490">
    <property type="entry name" value="LD_TPept_cat_dom"/>
</dbReference>
<evidence type="ECO:0000259" key="10">
    <source>
        <dbReference type="PROSITE" id="PS52029"/>
    </source>
</evidence>
<evidence type="ECO:0000256" key="1">
    <source>
        <dbReference type="ARBA" id="ARBA00004752"/>
    </source>
</evidence>
<dbReference type="Pfam" id="PF03734">
    <property type="entry name" value="YkuD"/>
    <property type="match status" value="1"/>
</dbReference>
<evidence type="ECO:0000256" key="7">
    <source>
        <dbReference type="PROSITE-ProRule" id="PRU01373"/>
    </source>
</evidence>
<keyword evidence="3 7" id="KW-0133">Cell shape</keyword>
<dbReference type="CDD" id="cd13432">
    <property type="entry name" value="LDT_IgD_like_2"/>
    <property type="match status" value="1"/>
</dbReference>
<sequence length="417" mass="43023">MRRLHKLAVAVAVVGLTTAACGGGGNSQKTATAAPVANGSSASPSAAGSGGASQSSASSPSSSASTSTAPALVVIKPAGNSSGVDPSSQIQVSVANGKLTSVTAQLSGGSAVDGTLDPSGASWTSANPVGIDHTYKVTAIAMGDNGKAQTVTSQFSTASPDNTYAGTYTPDPGTTYGIAQPVSITFDKPIPDQAAVEKQLTVTANPPVAGSWHWFGSERVDWRPQQYWAPGTKVTLHMRLDGVKSGSLYGKQNRDVTFTIGRSLIATMDADTKKMTVVTGGKTTTLLTSSGKPGFETWNGTMVVLEKDQDISMNSNTVGIFGVNAYDIPNVYWDVRLTPSGTFVHAAPWNAGKFGNVNGSHGCIGMSTDDAQWFFNQVIPGDPVTVVNSKDTVRADNGFGDWNLSWSAWIAGSALPH</sequence>